<gene>
    <name evidence="2" type="ORF">VKT23_002687</name>
</gene>
<keyword evidence="1" id="KW-0732">Signal</keyword>
<protein>
    <submittedName>
        <fullName evidence="2">Uncharacterized protein</fullName>
    </submittedName>
</protein>
<evidence type="ECO:0000313" key="3">
    <source>
        <dbReference type="Proteomes" id="UP001498398"/>
    </source>
</evidence>
<feature type="chain" id="PRO_5045515485" evidence="1">
    <location>
        <begin position="20"/>
        <end position="190"/>
    </location>
</feature>
<proteinExistence type="predicted"/>
<keyword evidence="3" id="KW-1185">Reference proteome</keyword>
<comment type="caution">
    <text evidence="2">The sequence shown here is derived from an EMBL/GenBank/DDBJ whole genome shotgun (WGS) entry which is preliminary data.</text>
</comment>
<feature type="signal peptide" evidence="1">
    <location>
        <begin position="1"/>
        <end position="19"/>
    </location>
</feature>
<reference evidence="2 3" key="1">
    <citation type="submission" date="2024-01" db="EMBL/GenBank/DDBJ databases">
        <title>A draft genome for the cacao thread blight pathogen Marasmiellus scandens.</title>
        <authorList>
            <person name="Baruah I.K."/>
            <person name="Leung J."/>
            <person name="Bukari Y."/>
            <person name="Amoako-Attah I."/>
            <person name="Meinhardt L.W."/>
            <person name="Bailey B.A."/>
            <person name="Cohen S.P."/>
        </authorList>
    </citation>
    <scope>NUCLEOTIDE SEQUENCE [LARGE SCALE GENOMIC DNA]</scope>
    <source>
        <strain evidence="2 3">GH-19</strain>
    </source>
</reference>
<dbReference type="Proteomes" id="UP001498398">
    <property type="component" value="Unassembled WGS sequence"/>
</dbReference>
<name>A0ABR1K2Z7_9AGAR</name>
<evidence type="ECO:0000313" key="2">
    <source>
        <dbReference type="EMBL" id="KAK7471279.1"/>
    </source>
</evidence>
<dbReference type="EMBL" id="JBANRG010000002">
    <property type="protein sequence ID" value="KAK7471279.1"/>
    <property type="molecule type" value="Genomic_DNA"/>
</dbReference>
<sequence>MKFAAILSALLFGAVSTYAAPASEEARAVADPDEFFTTYYAKAVERAVADPDEWYPEDFPKQYIPHVKYGYWPPKILLGAGLTFDEFMEYATNYFKEKNSYPAAFDKSYWPSVVGRHLRDICGLSQKEPMFLQEVWTRSKTPCVLAICSNYSFGRRFPTEQCEKLLDELRSKGVRADIQWFLVDDWNVSK</sequence>
<accession>A0ABR1K2Z7</accession>
<organism evidence="2 3">
    <name type="scientific">Marasmiellus scandens</name>
    <dbReference type="NCBI Taxonomy" id="2682957"/>
    <lineage>
        <taxon>Eukaryota</taxon>
        <taxon>Fungi</taxon>
        <taxon>Dikarya</taxon>
        <taxon>Basidiomycota</taxon>
        <taxon>Agaricomycotina</taxon>
        <taxon>Agaricomycetes</taxon>
        <taxon>Agaricomycetidae</taxon>
        <taxon>Agaricales</taxon>
        <taxon>Marasmiineae</taxon>
        <taxon>Omphalotaceae</taxon>
        <taxon>Marasmiellus</taxon>
    </lineage>
</organism>
<evidence type="ECO:0000256" key="1">
    <source>
        <dbReference type="SAM" id="SignalP"/>
    </source>
</evidence>